<evidence type="ECO:0000313" key="4">
    <source>
        <dbReference type="Proteomes" id="UP001305414"/>
    </source>
</evidence>
<sequence>MARFVVHHTAVKVSTFRKQTPNTDNNAHHKRQKRINHRPKMSPSHSRKDATRNGKSKFIEHIDQPRLNSSSSFSQMDLEPGTVRHASPPQKKLTLERVSTAVQNLVRKLTPENREERAKAKATRKIEKAIEERREKERKERSISQLRRQAIENRSIDWDSLYQLAAAEHVYLNPRAHRNDRFHGDDYSLASGLVARVSGRLHNDKYIFLGRNGHLFIGRHSLGRGAEQISFQAEWEYHEYRKIARAYYQLCDSFPVAGIPTHR</sequence>
<dbReference type="Proteomes" id="UP001305414">
    <property type="component" value="Unassembled WGS sequence"/>
</dbReference>
<evidence type="ECO:0000256" key="1">
    <source>
        <dbReference type="SAM" id="Coils"/>
    </source>
</evidence>
<proteinExistence type="predicted"/>
<dbReference type="EMBL" id="JAWHQM010000001">
    <property type="protein sequence ID" value="KAK5624308.1"/>
    <property type="molecule type" value="Genomic_DNA"/>
</dbReference>
<feature type="compositionally biased region" description="Basic and acidic residues" evidence="2">
    <location>
        <begin position="46"/>
        <end position="64"/>
    </location>
</feature>
<name>A0AAN7Z247_9PEZI</name>
<keyword evidence="4" id="KW-1185">Reference proteome</keyword>
<feature type="compositionally biased region" description="Basic residues" evidence="2">
    <location>
        <begin position="28"/>
        <end position="40"/>
    </location>
</feature>
<reference evidence="3 4" key="1">
    <citation type="submission" date="2023-10" db="EMBL/GenBank/DDBJ databases">
        <title>Draft genome sequence of Xylaria bambusicola isolate GMP-LS, the root and basal stem rot pathogen of sugarcane in Indonesia.</title>
        <authorList>
            <person name="Selvaraj P."/>
            <person name="Muralishankar V."/>
            <person name="Muruganantham S."/>
            <person name="Sp S."/>
            <person name="Haryani S."/>
            <person name="Lau K.J.X."/>
            <person name="Naqvi N.I."/>
        </authorList>
    </citation>
    <scope>NUCLEOTIDE SEQUENCE [LARGE SCALE GENOMIC DNA]</scope>
    <source>
        <strain evidence="3">GMP-LS</strain>
    </source>
</reference>
<evidence type="ECO:0000313" key="3">
    <source>
        <dbReference type="EMBL" id="KAK5624308.1"/>
    </source>
</evidence>
<organism evidence="3 4">
    <name type="scientific">Xylaria bambusicola</name>
    <dbReference type="NCBI Taxonomy" id="326684"/>
    <lineage>
        <taxon>Eukaryota</taxon>
        <taxon>Fungi</taxon>
        <taxon>Dikarya</taxon>
        <taxon>Ascomycota</taxon>
        <taxon>Pezizomycotina</taxon>
        <taxon>Sordariomycetes</taxon>
        <taxon>Xylariomycetidae</taxon>
        <taxon>Xylariales</taxon>
        <taxon>Xylariaceae</taxon>
        <taxon>Xylaria</taxon>
    </lineage>
</organism>
<protein>
    <submittedName>
        <fullName evidence="3">Uncharacterized protein</fullName>
    </submittedName>
</protein>
<feature type="compositionally biased region" description="Polar residues" evidence="2">
    <location>
        <begin position="16"/>
        <end position="25"/>
    </location>
</feature>
<feature type="coiled-coil region" evidence="1">
    <location>
        <begin position="112"/>
        <end position="149"/>
    </location>
</feature>
<comment type="caution">
    <text evidence="3">The sequence shown here is derived from an EMBL/GenBank/DDBJ whole genome shotgun (WGS) entry which is preliminary data.</text>
</comment>
<dbReference type="AlphaFoldDB" id="A0AAN7Z247"/>
<accession>A0AAN7Z247</accession>
<keyword evidence="1" id="KW-0175">Coiled coil</keyword>
<evidence type="ECO:0000256" key="2">
    <source>
        <dbReference type="SAM" id="MobiDB-lite"/>
    </source>
</evidence>
<gene>
    <name evidence="3" type="ORF">RRF57_000024</name>
</gene>
<feature type="compositionally biased region" description="Polar residues" evidence="2">
    <location>
        <begin position="66"/>
        <end position="75"/>
    </location>
</feature>
<feature type="region of interest" description="Disordered" evidence="2">
    <location>
        <begin position="15"/>
        <end position="90"/>
    </location>
</feature>